<evidence type="ECO:0000256" key="1">
    <source>
        <dbReference type="SAM" id="MobiDB-lite"/>
    </source>
</evidence>
<accession>A0A419I7Q6</accession>
<feature type="region of interest" description="Disordered" evidence="1">
    <location>
        <begin position="1"/>
        <end position="61"/>
    </location>
</feature>
<sequence>MWTVLPGRHERASPSRTGSDSTRCTSGLIRYPNSSSGTANAKFGNRLSKPPSAISASIRAT</sequence>
<evidence type="ECO:0000313" key="2">
    <source>
        <dbReference type="EMBL" id="RJQ88108.1"/>
    </source>
</evidence>
<evidence type="ECO:0000313" key="3">
    <source>
        <dbReference type="Proteomes" id="UP000285112"/>
    </source>
</evidence>
<name>A0A419I7Q6_9PSEU</name>
<proteinExistence type="predicted"/>
<dbReference type="EMBL" id="QZFV01000065">
    <property type="protein sequence ID" value="RJQ88108.1"/>
    <property type="molecule type" value="Genomic_DNA"/>
</dbReference>
<reference evidence="2 3" key="1">
    <citation type="submission" date="2018-09" db="EMBL/GenBank/DDBJ databases">
        <title>YIM PH 21725 draft genome.</title>
        <authorList>
            <person name="Miao C."/>
        </authorList>
    </citation>
    <scope>NUCLEOTIDE SEQUENCE [LARGE SCALE GENOMIC DNA]</scope>
    <source>
        <strain evidence="3">YIM PH21725</strain>
    </source>
</reference>
<keyword evidence="3" id="KW-1185">Reference proteome</keyword>
<protein>
    <submittedName>
        <fullName evidence="2">Uncharacterized protein</fullName>
    </submittedName>
</protein>
<comment type="caution">
    <text evidence="2">The sequence shown here is derived from an EMBL/GenBank/DDBJ whole genome shotgun (WGS) entry which is preliminary data.</text>
</comment>
<feature type="compositionally biased region" description="Polar residues" evidence="1">
    <location>
        <begin position="14"/>
        <end position="25"/>
    </location>
</feature>
<dbReference type="Proteomes" id="UP000285112">
    <property type="component" value="Unassembled WGS sequence"/>
</dbReference>
<organism evidence="2 3">
    <name type="scientific">Amycolatopsis panacis</name>
    <dbReference type="NCBI Taxonomy" id="2340917"/>
    <lineage>
        <taxon>Bacteria</taxon>
        <taxon>Bacillati</taxon>
        <taxon>Actinomycetota</taxon>
        <taxon>Actinomycetes</taxon>
        <taxon>Pseudonocardiales</taxon>
        <taxon>Pseudonocardiaceae</taxon>
        <taxon>Amycolatopsis</taxon>
    </lineage>
</organism>
<gene>
    <name evidence="2" type="ORF">D5S19_07220</name>
</gene>
<dbReference type="AlphaFoldDB" id="A0A419I7Q6"/>